<dbReference type="AlphaFoldDB" id="A0A1N7MCG3"/>
<dbReference type="HAMAP" id="MF_00211">
    <property type="entry name" value="TrpD"/>
    <property type="match status" value="1"/>
</dbReference>
<comment type="catalytic activity">
    <reaction evidence="10 12">
        <text>N-(5-phospho-beta-D-ribosyl)anthranilate + diphosphate = 5-phospho-alpha-D-ribose 1-diphosphate + anthranilate</text>
        <dbReference type="Rhea" id="RHEA:11768"/>
        <dbReference type="ChEBI" id="CHEBI:16567"/>
        <dbReference type="ChEBI" id="CHEBI:18277"/>
        <dbReference type="ChEBI" id="CHEBI:33019"/>
        <dbReference type="ChEBI" id="CHEBI:58017"/>
        <dbReference type="EC" id="2.4.2.18"/>
    </reaction>
</comment>
<comment type="similarity">
    <text evidence="11">In the C-terminal section; belongs to the anthranilate phosphoribosyltransferase family.</text>
</comment>
<evidence type="ECO:0000256" key="1">
    <source>
        <dbReference type="ARBA" id="ARBA00004907"/>
    </source>
</evidence>
<evidence type="ECO:0000256" key="4">
    <source>
        <dbReference type="ARBA" id="ARBA00022676"/>
    </source>
</evidence>
<feature type="binding site" evidence="12">
    <location>
        <begin position="84"/>
        <end position="85"/>
    </location>
    <ligand>
        <name>5-phospho-alpha-D-ribose 1-diphosphate</name>
        <dbReference type="ChEBI" id="CHEBI:58017"/>
    </ligand>
</feature>
<dbReference type="InterPro" id="IPR017459">
    <property type="entry name" value="Glycosyl_Trfase_fam3_N_dom"/>
</dbReference>
<reference evidence="16" key="1">
    <citation type="submission" date="2017-01" db="EMBL/GenBank/DDBJ databases">
        <authorList>
            <person name="Varghese N."/>
            <person name="Submissions S."/>
        </authorList>
    </citation>
    <scope>NUCLEOTIDE SEQUENCE [LARGE SCALE GENOMIC DNA]</scope>
    <source>
        <strain evidence="16">DSM 24913</strain>
    </source>
</reference>
<dbReference type="SUPFAM" id="SSF52418">
    <property type="entry name" value="Nucleoside phosphorylase/phosphoribosyltransferase catalytic domain"/>
    <property type="match status" value="1"/>
</dbReference>
<dbReference type="FunFam" id="3.40.1030.10:FF:000002">
    <property type="entry name" value="Anthranilate phosphoribosyltransferase"/>
    <property type="match status" value="1"/>
</dbReference>
<dbReference type="InterPro" id="IPR036320">
    <property type="entry name" value="Glycosyl_Trfase_fam3_N_dom_sf"/>
</dbReference>
<dbReference type="RefSeq" id="WP_076515395.1">
    <property type="nucleotide sequence ID" value="NZ_FTOH01000005.1"/>
</dbReference>
<dbReference type="Gene3D" id="1.20.970.10">
    <property type="entry name" value="Transferase, Pyrimidine Nucleoside Phosphorylase, Chain C"/>
    <property type="match status" value="1"/>
</dbReference>
<keyword evidence="6 12" id="KW-0479">Metal-binding</keyword>
<keyword evidence="7 12" id="KW-0822">Tryptophan biosynthesis</keyword>
<sequence length="348" mass="36279">MEIKEALARVVERQDLSTNEMIDVMRQIMTGQCDDAQIGAFLVALRMKSESIDEIVGAVTVMRELATGVSVKAENAVDIVGTGGDGANLFNVSTASSFVVAAAGGTVAKHGNRGVSSKSGSADLLETAGVNLTLTAEQVARCIDELGVGFMFAPSHHSAMKHAIGPRKSLGMRTIFNILGPMTNPAGVANQVIGVFSQALVRPVAEVLQRMGGGHVLVVHSKDGLDEISLATETYACELKNGELREFVITPDELGIESQPLKGLDVESAEASLTLIKDALGKRETAEGQRAADMLALNAGAAIYVAGLATSLKEGVAMADDAICSGLALGKLNELVSFSGLLAEDNDR</sequence>
<gene>
    <name evidence="12" type="primary">trpD</name>
    <name evidence="15" type="ORF">SAMN05421686_105100</name>
</gene>
<dbReference type="NCBIfam" id="TIGR01245">
    <property type="entry name" value="trpD"/>
    <property type="match status" value="1"/>
</dbReference>
<keyword evidence="8 12" id="KW-0460">Magnesium</keyword>
<feature type="binding site" evidence="12">
    <location>
        <position position="227"/>
    </location>
    <ligand>
        <name>Mg(2+)</name>
        <dbReference type="ChEBI" id="CHEBI:18420"/>
        <label>2</label>
    </ligand>
</feature>
<keyword evidence="3 12" id="KW-0028">Amino-acid biosynthesis</keyword>
<dbReference type="Pfam" id="PF00591">
    <property type="entry name" value="Glycos_transf_3"/>
    <property type="match status" value="1"/>
</dbReference>
<keyword evidence="9 12" id="KW-0057">Aromatic amino acid biosynthesis</keyword>
<feature type="binding site" evidence="12">
    <location>
        <begin position="109"/>
        <end position="117"/>
    </location>
    <ligand>
        <name>5-phospho-alpha-D-ribose 1-diphosphate</name>
        <dbReference type="ChEBI" id="CHEBI:58017"/>
    </ligand>
</feature>
<feature type="domain" description="Glycosyl transferase family 3" evidence="13">
    <location>
        <begin position="74"/>
        <end position="329"/>
    </location>
</feature>
<protein>
    <recommendedName>
        <fullName evidence="12">Anthranilate phosphoribosyltransferase</fullName>
        <ecNumber evidence="12">2.4.2.18</ecNumber>
    </recommendedName>
</protein>
<dbReference type="PANTHER" id="PTHR43285:SF2">
    <property type="entry name" value="ANTHRANILATE PHOSPHORIBOSYLTRANSFERASE"/>
    <property type="match status" value="1"/>
</dbReference>
<dbReference type="InterPro" id="IPR035902">
    <property type="entry name" value="Nuc_phospho_transferase"/>
</dbReference>
<dbReference type="SUPFAM" id="SSF47648">
    <property type="entry name" value="Nucleoside phosphorylase/phosphoribosyltransferase N-terminal domain"/>
    <property type="match status" value="1"/>
</dbReference>
<feature type="binding site" evidence="12">
    <location>
        <position position="81"/>
    </location>
    <ligand>
        <name>5-phospho-alpha-D-ribose 1-diphosphate</name>
        <dbReference type="ChEBI" id="CHEBI:58017"/>
    </ligand>
</feature>
<dbReference type="STRING" id="484498.SAMN05421686_105100"/>
<dbReference type="PANTHER" id="PTHR43285">
    <property type="entry name" value="ANTHRANILATE PHOSPHORIBOSYLTRANSFERASE"/>
    <property type="match status" value="1"/>
</dbReference>
<comment type="cofactor">
    <cofactor evidence="12">
        <name>Mg(2+)</name>
        <dbReference type="ChEBI" id="CHEBI:18420"/>
    </cofactor>
    <text evidence="12">Binds 2 magnesium ions per monomer.</text>
</comment>
<feature type="binding site" evidence="12">
    <location>
        <position position="81"/>
    </location>
    <ligand>
        <name>anthranilate</name>
        <dbReference type="ChEBI" id="CHEBI:16567"/>
        <label>1</label>
    </ligand>
</feature>
<name>A0A1N7MCG3_9GAMM</name>
<dbReference type="Proteomes" id="UP000185639">
    <property type="component" value="Unassembled WGS sequence"/>
</dbReference>
<dbReference type="Gene3D" id="3.40.1030.10">
    <property type="entry name" value="Nucleoside phosphorylase/phosphoribosyltransferase catalytic domain"/>
    <property type="match status" value="1"/>
</dbReference>
<keyword evidence="4 12" id="KW-0328">Glycosyltransferase</keyword>
<proteinExistence type="inferred from homology"/>
<evidence type="ECO:0000313" key="15">
    <source>
        <dbReference type="EMBL" id="SIS83816.1"/>
    </source>
</evidence>
<evidence type="ECO:0000256" key="2">
    <source>
        <dbReference type="ARBA" id="ARBA00011738"/>
    </source>
</evidence>
<organism evidence="15 16">
    <name type="scientific">Thalassolituus maritimus</name>
    <dbReference type="NCBI Taxonomy" id="484498"/>
    <lineage>
        <taxon>Bacteria</taxon>
        <taxon>Pseudomonadati</taxon>
        <taxon>Pseudomonadota</taxon>
        <taxon>Gammaproteobacteria</taxon>
        <taxon>Oceanospirillales</taxon>
        <taxon>Oceanospirillaceae</taxon>
        <taxon>Thalassolituus</taxon>
    </lineage>
</organism>
<dbReference type="GO" id="GO:0005829">
    <property type="term" value="C:cytosol"/>
    <property type="evidence" value="ECO:0007669"/>
    <property type="project" value="TreeGrafter"/>
</dbReference>
<comment type="subunit">
    <text evidence="2 12">Homodimer.</text>
</comment>
<evidence type="ECO:0000313" key="16">
    <source>
        <dbReference type="Proteomes" id="UP000185639"/>
    </source>
</evidence>
<evidence type="ECO:0000256" key="12">
    <source>
        <dbReference type="HAMAP-Rule" id="MF_00211"/>
    </source>
</evidence>
<feature type="binding site" evidence="12">
    <location>
        <position position="167"/>
    </location>
    <ligand>
        <name>anthranilate</name>
        <dbReference type="ChEBI" id="CHEBI:16567"/>
        <label>2</label>
    </ligand>
</feature>
<comment type="function">
    <text evidence="12">Catalyzes the transfer of the phosphoribosyl group of 5-phosphorylribose-1-pyrophosphate (PRPP) to anthranilate to yield N-(5'-phosphoribosyl)-anthranilate (PRA).</text>
</comment>
<feature type="binding site" evidence="12">
    <location>
        <position position="112"/>
    </location>
    <ligand>
        <name>anthranilate</name>
        <dbReference type="ChEBI" id="CHEBI:16567"/>
        <label>1</label>
    </ligand>
</feature>
<evidence type="ECO:0000256" key="7">
    <source>
        <dbReference type="ARBA" id="ARBA00022822"/>
    </source>
</evidence>
<feature type="domain" description="Glycosyl transferase family 3 N-terminal" evidence="14">
    <location>
        <begin position="4"/>
        <end position="66"/>
    </location>
</feature>
<dbReference type="GO" id="GO:0000162">
    <property type="term" value="P:L-tryptophan biosynthetic process"/>
    <property type="evidence" value="ECO:0007669"/>
    <property type="project" value="UniProtKB-UniRule"/>
</dbReference>
<evidence type="ECO:0000256" key="9">
    <source>
        <dbReference type="ARBA" id="ARBA00023141"/>
    </source>
</evidence>
<evidence type="ECO:0000256" key="8">
    <source>
        <dbReference type="ARBA" id="ARBA00022842"/>
    </source>
</evidence>
<keyword evidence="5 12" id="KW-0808">Transferase</keyword>
<dbReference type="GO" id="GO:0000287">
    <property type="term" value="F:magnesium ion binding"/>
    <property type="evidence" value="ECO:0007669"/>
    <property type="project" value="UniProtKB-UniRule"/>
</dbReference>
<evidence type="ECO:0000256" key="10">
    <source>
        <dbReference type="ARBA" id="ARBA00052328"/>
    </source>
</evidence>
<dbReference type="InterPro" id="IPR000312">
    <property type="entry name" value="Glycosyl_Trfase_fam3"/>
</dbReference>
<feature type="binding site" evidence="12">
    <location>
        <position position="93"/>
    </location>
    <ligand>
        <name>Mg(2+)</name>
        <dbReference type="ChEBI" id="CHEBI:18420"/>
        <label>1</label>
    </ligand>
</feature>
<feature type="binding site" evidence="12">
    <location>
        <begin position="91"/>
        <end position="94"/>
    </location>
    <ligand>
        <name>5-phospho-alpha-D-ribose 1-diphosphate</name>
        <dbReference type="ChEBI" id="CHEBI:58017"/>
    </ligand>
</feature>
<evidence type="ECO:0000259" key="13">
    <source>
        <dbReference type="Pfam" id="PF00591"/>
    </source>
</evidence>
<dbReference type="UniPathway" id="UPA00035">
    <property type="reaction ID" value="UER00041"/>
</dbReference>
<keyword evidence="16" id="KW-1185">Reference proteome</keyword>
<dbReference type="GO" id="GO:0004048">
    <property type="term" value="F:anthranilate phosphoribosyltransferase activity"/>
    <property type="evidence" value="ECO:0007669"/>
    <property type="project" value="UniProtKB-UniRule"/>
</dbReference>
<comment type="caution">
    <text evidence="12">Lacks conserved residue(s) required for the propagation of feature annotation.</text>
</comment>
<comment type="similarity">
    <text evidence="12">Belongs to the anthranilate phosphoribosyltransferase family.</text>
</comment>
<evidence type="ECO:0000259" key="14">
    <source>
        <dbReference type="Pfam" id="PF02885"/>
    </source>
</evidence>
<comment type="pathway">
    <text evidence="1 12">Amino-acid biosynthesis; L-tryptophan biosynthesis; L-tryptophan from chorismate: step 2/5.</text>
</comment>
<evidence type="ECO:0000256" key="3">
    <source>
        <dbReference type="ARBA" id="ARBA00022605"/>
    </source>
</evidence>
<accession>A0A1N7MCG3</accession>
<evidence type="ECO:0000256" key="5">
    <source>
        <dbReference type="ARBA" id="ARBA00022679"/>
    </source>
</evidence>
<dbReference type="FunFam" id="1.20.970.10:FF:000006">
    <property type="entry name" value="Anthranilate phosphoribosyltransferase"/>
    <property type="match status" value="1"/>
</dbReference>
<dbReference type="Pfam" id="PF02885">
    <property type="entry name" value="Glycos_trans_3N"/>
    <property type="match status" value="1"/>
</dbReference>
<feature type="binding site" evidence="12">
    <location>
        <position position="121"/>
    </location>
    <ligand>
        <name>5-phospho-alpha-D-ribose 1-diphosphate</name>
        <dbReference type="ChEBI" id="CHEBI:58017"/>
    </ligand>
</feature>
<dbReference type="EMBL" id="FTOH01000005">
    <property type="protein sequence ID" value="SIS83816.1"/>
    <property type="molecule type" value="Genomic_DNA"/>
</dbReference>
<feature type="binding site" evidence="12">
    <location>
        <position position="227"/>
    </location>
    <ligand>
        <name>Mg(2+)</name>
        <dbReference type="ChEBI" id="CHEBI:18420"/>
        <label>1</label>
    </ligand>
</feature>
<dbReference type="OrthoDB" id="9806430at2"/>
<dbReference type="InterPro" id="IPR005940">
    <property type="entry name" value="Anthranilate_Pribosyl_Tfrase"/>
</dbReference>
<dbReference type="EC" id="2.4.2.18" evidence="12"/>
<feature type="binding site" evidence="12">
    <location>
        <position position="226"/>
    </location>
    <ligand>
        <name>Mg(2+)</name>
        <dbReference type="ChEBI" id="CHEBI:18420"/>
        <label>2</label>
    </ligand>
</feature>
<evidence type="ECO:0000256" key="6">
    <source>
        <dbReference type="ARBA" id="ARBA00022723"/>
    </source>
</evidence>
<evidence type="ECO:0000256" key="11">
    <source>
        <dbReference type="ARBA" id="ARBA00061188"/>
    </source>
</evidence>